<dbReference type="CDD" id="cd07363">
    <property type="entry name" value="45_DOPA_Dioxygenase"/>
    <property type="match status" value="1"/>
</dbReference>
<dbReference type="Gene3D" id="3.40.830.10">
    <property type="entry name" value="LigB-like"/>
    <property type="match status" value="1"/>
</dbReference>
<dbReference type="PIRSF" id="PIRSF006157">
    <property type="entry name" value="Doxgns_DODA"/>
    <property type="match status" value="1"/>
</dbReference>
<evidence type="ECO:0000259" key="6">
    <source>
        <dbReference type="Pfam" id="PF02900"/>
    </source>
</evidence>
<evidence type="ECO:0000256" key="3">
    <source>
        <dbReference type="ARBA" id="ARBA00022723"/>
    </source>
</evidence>
<dbReference type="RefSeq" id="WP_408080223.1">
    <property type="nucleotide sequence ID" value="NZ_JBELQC010000003.1"/>
</dbReference>
<proteinExistence type="inferred from homology"/>
<name>A0ABW8YQE3_9SPHN</name>
<dbReference type="EC" id="1.13.-.-" evidence="7"/>
<dbReference type="InterPro" id="IPR004183">
    <property type="entry name" value="Xdiol_dOase_suB"/>
</dbReference>
<evidence type="ECO:0000313" key="7">
    <source>
        <dbReference type="EMBL" id="MFL9842501.1"/>
    </source>
</evidence>
<evidence type="ECO:0000256" key="4">
    <source>
        <dbReference type="ARBA" id="ARBA00022833"/>
    </source>
</evidence>
<comment type="cofactor">
    <cofactor evidence="1">
        <name>Zn(2+)</name>
        <dbReference type="ChEBI" id="CHEBI:29105"/>
    </cofactor>
</comment>
<gene>
    <name evidence="7" type="ORF">ABS767_16140</name>
</gene>
<comment type="similarity">
    <text evidence="2">Belongs to the DODA-type extradiol aromatic ring-opening dioxygenase family.</text>
</comment>
<accession>A0ABW8YQE3</accession>
<dbReference type="SUPFAM" id="SSF53213">
    <property type="entry name" value="LigB-like"/>
    <property type="match status" value="1"/>
</dbReference>
<feature type="domain" description="Extradiol ring-cleavage dioxygenase class III enzyme subunit B" evidence="6">
    <location>
        <begin position="10"/>
        <end position="259"/>
    </location>
</feature>
<dbReference type="PANTHER" id="PTHR30096">
    <property type="entry name" value="4,5-DOPA DIOXYGENASE EXTRADIOL-LIKE PROTEIN"/>
    <property type="match status" value="1"/>
</dbReference>
<dbReference type="GO" id="GO:0051213">
    <property type="term" value="F:dioxygenase activity"/>
    <property type="evidence" value="ECO:0007669"/>
    <property type="project" value="UniProtKB-KW"/>
</dbReference>
<evidence type="ECO:0000256" key="2">
    <source>
        <dbReference type="ARBA" id="ARBA00007581"/>
    </source>
</evidence>
<dbReference type="Proteomes" id="UP001629244">
    <property type="component" value="Unassembled WGS sequence"/>
</dbReference>
<dbReference type="InterPro" id="IPR014436">
    <property type="entry name" value="Extradiol_dOase_DODA"/>
</dbReference>
<evidence type="ECO:0000256" key="5">
    <source>
        <dbReference type="ARBA" id="ARBA00023002"/>
    </source>
</evidence>
<keyword evidence="3" id="KW-0479">Metal-binding</keyword>
<comment type="caution">
    <text evidence="7">The sequence shown here is derived from an EMBL/GenBank/DDBJ whole genome shotgun (WGS) entry which is preliminary data.</text>
</comment>
<reference evidence="7 8" key="1">
    <citation type="submission" date="2024-06" db="EMBL/GenBank/DDBJ databases">
        <authorList>
            <person name="Kaempfer P."/>
            <person name="Viver T."/>
        </authorList>
    </citation>
    <scope>NUCLEOTIDE SEQUENCE [LARGE SCALE GENOMIC DNA]</scope>
    <source>
        <strain evidence="7 8">ST-64</strain>
    </source>
</reference>
<keyword evidence="5 7" id="KW-0560">Oxidoreductase</keyword>
<keyword evidence="8" id="KW-1185">Reference proteome</keyword>
<sequence length="267" mass="28813">MTRAVQPALFVSHGSPMILFEPSPARDFLAGLASQVARPDAILMISAHHDMAEAVVTGSPAPPTIHDFGGFPQKLFDVRYPAPGAPALAEEVARLIAEAGHPVFLDPQRGLDHGAWVPLALAWPYADIPIVQLSISSAHPAEWHYRIGQAVAPLRDRNVLIIGSGSLTHNLRAIFAEGRDHDAAVPDWVSDFADWVRARLDAGDTDAVLHAVERGPHGRRNHPTPDHILPLFAAMGAGGAQAERLHHSYTYGVLAMDAYRFGQGPDF</sequence>
<keyword evidence="7" id="KW-0223">Dioxygenase</keyword>
<evidence type="ECO:0000256" key="1">
    <source>
        <dbReference type="ARBA" id="ARBA00001947"/>
    </source>
</evidence>
<organism evidence="7 8">
    <name type="scientific">Sphingomonas plantiphila</name>
    <dbReference type="NCBI Taxonomy" id="3163295"/>
    <lineage>
        <taxon>Bacteria</taxon>
        <taxon>Pseudomonadati</taxon>
        <taxon>Pseudomonadota</taxon>
        <taxon>Alphaproteobacteria</taxon>
        <taxon>Sphingomonadales</taxon>
        <taxon>Sphingomonadaceae</taxon>
        <taxon>Sphingomonas</taxon>
    </lineage>
</organism>
<evidence type="ECO:0000313" key="8">
    <source>
        <dbReference type="Proteomes" id="UP001629244"/>
    </source>
</evidence>
<dbReference type="PANTHER" id="PTHR30096:SF0">
    <property type="entry name" value="4,5-DOPA DIOXYGENASE EXTRADIOL-LIKE PROTEIN"/>
    <property type="match status" value="1"/>
</dbReference>
<protein>
    <submittedName>
        <fullName evidence="7">Class III extradiol ring-cleavage dioxygenase</fullName>
        <ecNumber evidence="7">1.13.-.-</ecNumber>
    </submittedName>
</protein>
<dbReference type="EMBL" id="JBELQC010000003">
    <property type="protein sequence ID" value="MFL9842501.1"/>
    <property type="molecule type" value="Genomic_DNA"/>
</dbReference>
<dbReference type="Pfam" id="PF02900">
    <property type="entry name" value="LigB"/>
    <property type="match status" value="1"/>
</dbReference>
<keyword evidence="4" id="KW-0862">Zinc</keyword>